<keyword evidence="2" id="KW-1185">Reference proteome</keyword>
<gene>
    <name evidence="1" type="ORF">CASFOL_002451</name>
</gene>
<reference evidence="2" key="1">
    <citation type="journal article" date="2024" name="IScience">
        <title>Strigolactones Initiate the Formation of Haustorium-like Structures in Castilleja.</title>
        <authorList>
            <person name="Buerger M."/>
            <person name="Peterson D."/>
            <person name="Chory J."/>
        </authorList>
    </citation>
    <scope>NUCLEOTIDE SEQUENCE [LARGE SCALE GENOMIC DNA]</scope>
</reference>
<comment type="caution">
    <text evidence="1">The sequence shown here is derived from an EMBL/GenBank/DDBJ whole genome shotgun (WGS) entry which is preliminary data.</text>
</comment>
<dbReference type="EMBL" id="JAVIJP010000005">
    <property type="protein sequence ID" value="KAL3652770.1"/>
    <property type="molecule type" value="Genomic_DNA"/>
</dbReference>
<accession>A0ABD3EEB8</accession>
<dbReference type="AlphaFoldDB" id="A0ABD3EEB8"/>
<proteinExistence type="predicted"/>
<evidence type="ECO:0000313" key="1">
    <source>
        <dbReference type="EMBL" id="KAL3652770.1"/>
    </source>
</evidence>
<dbReference type="Proteomes" id="UP001632038">
    <property type="component" value="Unassembled WGS sequence"/>
</dbReference>
<evidence type="ECO:0000313" key="2">
    <source>
        <dbReference type="Proteomes" id="UP001632038"/>
    </source>
</evidence>
<organism evidence="1 2">
    <name type="scientific">Castilleja foliolosa</name>
    <dbReference type="NCBI Taxonomy" id="1961234"/>
    <lineage>
        <taxon>Eukaryota</taxon>
        <taxon>Viridiplantae</taxon>
        <taxon>Streptophyta</taxon>
        <taxon>Embryophyta</taxon>
        <taxon>Tracheophyta</taxon>
        <taxon>Spermatophyta</taxon>
        <taxon>Magnoliopsida</taxon>
        <taxon>eudicotyledons</taxon>
        <taxon>Gunneridae</taxon>
        <taxon>Pentapetalae</taxon>
        <taxon>asterids</taxon>
        <taxon>lamiids</taxon>
        <taxon>Lamiales</taxon>
        <taxon>Orobanchaceae</taxon>
        <taxon>Pedicularideae</taxon>
        <taxon>Castillejinae</taxon>
        <taxon>Castilleja</taxon>
    </lineage>
</organism>
<name>A0ABD3EEB8_9LAMI</name>
<sequence length="263" mass="29097">MVFPVRRAWVAVSARVKARKKAHSHMKYELRDTPGLDSHWSLWISAFSFCVGFVDTNPACVSSNNGWHLRKTTCSLADQPIMMQLRDYLLDAPVSLGDGFSFSGGKYSDESSPADEWFKQGKFVKAQPVGGTGEKAKDPIFGLAMGGSSQASNDLFSGPGVVTNEVKSPHRSTPDTIAAVSVEDWTSMNVEMSPNKALRAAMLKSRFADTIFKATHQNDEKLASRNREAREGLEREKQQEICEELGRILTMVEQAITVCVFKE</sequence>
<protein>
    <submittedName>
        <fullName evidence="1">Uncharacterized protein</fullName>
    </submittedName>
</protein>